<sequence>MQEAEWKLLDRQALGVIRLTLSRNVAFNIAKETTTAGLMKALSNMYEKPSASNKVHLMRRLFSLRMSEGGSVAQHLNELNSVTTQLSSVEIKFDDEVLALILLSSLPDSWNATVTAVSSSSGNNKLKFDDVRDLVLSEEIRRRESGESSSSSVLHTESRGRNLIRRNERGRSNYRGQSRDRRSKSRNPNNFQNSKTVECWNCGKIGHYKNQCKGTPKGKEVKAEANVTSTGEGDDALICSLESKEESWVYLGDDQPCDIVGQGNVKIKLNGSAWELKDVKHVPDLRKNLISIGQLAREGSDMNDIIKLKHQLSKEFDMKDLGPAKKILGMQITRDKQRGTLQLSQSEYIKRVLQRFNMGDAKPVSTPLARQGGNAGRSFYPNQMQDTKMGSNQEQRVHPQEQDMEVGYEDNPVPQTLERLDQKFHSDIMKFTKEQGDAEDAETARHREKIIEINNQYQEKLSSLRAKYATLREELLQRESQARLQTYQLAGMTPYQNNSGPVDMNQGHHGPHGYGAPDMAPGEPHRQFGGRVEFDSYRERHESFGRGRIQGADTRVPTPGGRVYNTGPRYY</sequence>
<feature type="coiled-coil region" evidence="2">
    <location>
        <begin position="447"/>
        <end position="481"/>
    </location>
</feature>
<accession>A0A803L175</accession>
<dbReference type="InterPro" id="IPR036875">
    <property type="entry name" value="Znf_CCHC_sf"/>
</dbReference>
<dbReference type="Pfam" id="PF22936">
    <property type="entry name" value="Pol_BBD"/>
    <property type="match status" value="1"/>
</dbReference>
<dbReference type="Gramene" id="AUR62005613-RA">
    <property type="protein sequence ID" value="AUR62005613-RA:cds"/>
    <property type="gene ID" value="AUR62005613"/>
</dbReference>
<keyword evidence="2" id="KW-0175">Coiled coil</keyword>
<keyword evidence="1" id="KW-0479">Metal-binding</keyword>
<reference evidence="5" key="1">
    <citation type="journal article" date="2017" name="Nature">
        <title>The genome of Chenopodium quinoa.</title>
        <authorList>
            <person name="Jarvis D.E."/>
            <person name="Ho Y.S."/>
            <person name="Lightfoot D.J."/>
            <person name="Schmoeckel S.M."/>
            <person name="Li B."/>
            <person name="Borm T.J.A."/>
            <person name="Ohyanagi H."/>
            <person name="Mineta K."/>
            <person name="Michell C.T."/>
            <person name="Saber N."/>
            <person name="Kharbatia N.M."/>
            <person name="Rupper R.R."/>
            <person name="Sharp A.R."/>
            <person name="Dally N."/>
            <person name="Boughton B.A."/>
            <person name="Woo Y.H."/>
            <person name="Gao G."/>
            <person name="Schijlen E.G.W.M."/>
            <person name="Guo X."/>
            <person name="Momin A.A."/>
            <person name="Negrao S."/>
            <person name="Al-Babili S."/>
            <person name="Gehring C."/>
            <person name="Roessner U."/>
            <person name="Jung C."/>
            <person name="Murphy K."/>
            <person name="Arold S.T."/>
            <person name="Gojobori T."/>
            <person name="van der Linden C.G."/>
            <person name="van Loo E.N."/>
            <person name="Jellen E.N."/>
            <person name="Maughan P.J."/>
            <person name="Tester M."/>
        </authorList>
    </citation>
    <scope>NUCLEOTIDE SEQUENCE [LARGE SCALE GENOMIC DNA]</scope>
    <source>
        <strain evidence="5">cv. PI 614886</strain>
    </source>
</reference>
<evidence type="ECO:0000259" key="4">
    <source>
        <dbReference type="PROSITE" id="PS50158"/>
    </source>
</evidence>
<dbReference type="InterPro" id="IPR001878">
    <property type="entry name" value="Znf_CCHC"/>
</dbReference>
<name>A0A803L175_CHEQI</name>
<dbReference type="SMART" id="SM00343">
    <property type="entry name" value="ZnF_C2HC"/>
    <property type="match status" value="1"/>
</dbReference>
<dbReference type="PANTHER" id="PTHR34210">
    <property type="entry name" value="OS01G0252900 PROTEIN"/>
    <property type="match status" value="1"/>
</dbReference>
<organism evidence="5 6">
    <name type="scientific">Chenopodium quinoa</name>
    <name type="common">Quinoa</name>
    <dbReference type="NCBI Taxonomy" id="63459"/>
    <lineage>
        <taxon>Eukaryota</taxon>
        <taxon>Viridiplantae</taxon>
        <taxon>Streptophyta</taxon>
        <taxon>Embryophyta</taxon>
        <taxon>Tracheophyta</taxon>
        <taxon>Spermatophyta</taxon>
        <taxon>Magnoliopsida</taxon>
        <taxon>eudicotyledons</taxon>
        <taxon>Gunneridae</taxon>
        <taxon>Pentapetalae</taxon>
        <taxon>Caryophyllales</taxon>
        <taxon>Chenopodiaceae</taxon>
        <taxon>Chenopodioideae</taxon>
        <taxon>Atripliceae</taxon>
        <taxon>Chenopodium</taxon>
    </lineage>
</organism>
<dbReference type="SUPFAM" id="SSF57756">
    <property type="entry name" value="Retrovirus zinc finger-like domains"/>
    <property type="match status" value="1"/>
</dbReference>
<dbReference type="Proteomes" id="UP000596660">
    <property type="component" value="Unplaced"/>
</dbReference>
<keyword evidence="1" id="KW-0863">Zinc-finger</keyword>
<feature type="region of interest" description="Disordered" evidence="3">
    <location>
        <begin position="363"/>
        <end position="385"/>
    </location>
</feature>
<keyword evidence="1" id="KW-0862">Zinc</keyword>
<feature type="compositionally biased region" description="Basic and acidic residues" evidence="3">
    <location>
        <begin position="156"/>
        <end position="171"/>
    </location>
</feature>
<evidence type="ECO:0000313" key="5">
    <source>
        <dbReference type="EnsemblPlants" id="AUR62005613-RA:cds"/>
    </source>
</evidence>
<evidence type="ECO:0000256" key="3">
    <source>
        <dbReference type="SAM" id="MobiDB-lite"/>
    </source>
</evidence>
<dbReference type="GO" id="GO:0008270">
    <property type="term" value="F:zinc ion binding"/>
    <property type="evidence" value="ECO:0007669"/>
    <property type="project" value="UniProtKB-KW"/>
</dbReference>
<reference evidence="5" key="2">
    <citation type="submission" date="2021-03" db="UniProtKB">
        <authorList>
            <consortium name="EnsemblPlants"/>
        </authorList>
    </citation>
    <scope>IDENTIFICATION</scope>
</reference>
<dbReference type="Pfam" id="PF00098">
    <property type="entry name" value="zf-CCHC"/>
    <property type="match status" value="1"/>
</dbReference>
<evidence type="ECO:0000256" key="1">
    <source>
        <dbReference type="PROSITE-ProRule" id="PRU00047"/>
    </source>
</evidence>
<feature type="region of interest" description="Disordered" evidence="3">
    <location>
        <begin position="141"/>
        <end position="192"/>
    </location>
</feature>
<dbReference type="EnsemblPlants" id="AUR62005613-RA">
    <property type="protein sequence ID" value="AUR62005613-RA:cds"/>
    <property type="gene ID" value="AUR62005613"/>
</dbReference>
<dbReference type="AlphaFoldDB" id="A0A803L175"/>
<dbReference type="InterPro" id="IPR054722">
    <property type="entry name" value="PolX-like_BBD"/>
</dbReference>
<evidence type="ECO:0000313" key="6">
    <source>
        <dbReference type="Proteomes" id="UP000596660"/>
    </source>
</evidence>
<keyword evidence="6" id="KW-1185">Reference proteome</keyword>
<feature type="domain" description="CCHC-type" evidence="4">
    <location>
        <begin position="199"/>
        <end position="213"/>
    </location>
</feature>
<dbReference type="PROSITE" id="PS50158">
    <property type="entry name" value="ZF_CCHC"/>
    <property type="match status" value="1"/>
</dbReference>
<dbReference type="PANTHER" id="PTHR34210:SF1">
    <property type="entry name" value="OS03G0274700 PROTEIN"/>
    <property type="match status" value="1"/>
</dbReference>
<evidence type="ECO:0000256" key="2">
    <source>
        <dbReference type="SAM" id="Coils"/>
    </source>
</evidence>
<feature type="region of interest" description="Disordered" evidence="3">
    <location>
        <begin position="549"/>
        <end position="571"/>
    </location>
</feature>
<dbReference type="GO" id="GO:0003676">
    <property type="term" value="F:nucleic acid binding"/>
    <property type="evidence" value="ECO:0007669"/>
    <property type="project" value="InterPro"/>
</dbReference>
<dbReference type="Pfam" id="PF14223">
    <property type="entry name" value="Retrotran_gag_2"/>
    <property type="match status" value="1"/>
</dbReference>
<protein>
    <recommendedName>
        <fullName evidence="4">CCHC-type domain-containing protein</fullName>
    </recommendedName>
</protein>
<proteinExistence type="predicted"/>